<dbReference type="GO" id="GO:0008948">
    <property type="term" value="F:oxaloacetate decarboxylase activity"/>
    <property type="evidence" value="ECO:0007669"/>
    <property type="project" value="UniProtKB-UniRule"/>
</dbReference>
<evidence type="ECO:0000256" key="5">
    <source>
        <dbReference type="ARBA" id="ARBA00011869"/>
    </source>
</evidence>
<name>A0A9X0WID8_9GAMM</name>
<keyword evidence="10 16" id="KW-1133">Transmembrane helix</keyword>
<evidence type="ECO:0000256" key="11">
    <source>
        <dbReference type="ARBA" id="ARBA00023053"/>
    </source>
</evidence>
<evidence type="ECO:0000256" key="4">
    <source>
        <dbReference type="ARBA" id="ARBA00005844"/>
    </source>
</evidence>
<comment type="caution">
    <text evidence="18">The sequence shown here is derived from an EMBL/GenBank/DDBJ whole genome shotgun (WGS) entry which is preliminary data.</text>
</comment>
<keyword evidence="6 16" id="KW-0813">Transport</keyword>
<keyword evidence="11 16" id="KW-0915">Sodium</keyword>
<keyword evidence="19" id="KW-1185">Reference proteome</keyword>
<organism evidence="18 19">
    <name type="scientific">Thiocapsa imhoffii</name>
    <dbReference type="NCBI Taxonomy" id="382777"/>
    <lineage>
        <taxon>Bacteria</taxon>
        <taxon>Pseudomonadati</taxon>
        <taxon>Pseudomonadota</taxon>
        <taxon>Gammaproteobacteria</taxon>
        <taxon>Chromatiales</taxon>
        <taxon>Chromatiaceae</taxon>
        <taxon>Thiocapsa</taxon>
    </lineage>
</organism>
<keyword evidence="9 16" id="KW-1278">Translocase</keyword>
<reference evidence="18 19" key="1">
    <citation type="journal article" date="2020" name="Microorganisms">
        <title>Osmotic Adaptation and Compatible Solute Biosynthesis of Phototrophic Bacteria as Revealed from Genome Analyses.</title>
        <authorList>
            <person name="Imhoff J.F."/>
            <person name="Rahn T."/>
            <person name="Kunzel S."/>
            <person name="Keller A."/>
            <person name="Neulinger S.C."/>
        </authorList>
    </citation>
    <scope>NUCLEOTIDE SEQUENCE [LARGE SCALE GENOMIC DNA]</scope>
    <source>
        <strain evidence="18 19">DSM 21303</strain>
    </source>
</reference>
<evidence type="ECO:0000256" key="14">
    <source>
        <dbReference type="ARBA" id="ARBA00023201"/>
    </source>
</evidence>
<dbReference type="GO" id="GO:0005886">
    <property type="term" value="C:plasma membrane"/>
    <property type="evidence" value="ECO:0007669"/>
    <property type="project" value="UniProtKB-SubCell"/>
</dbReference>
<keyword evidence="13 16" id="KW-0472">Membrane</keyword>
<dbReference type="GO" id="GO:0036376">
    <property type="term" value="P:sodium ion export across plasma membrane"/>
    <property type="evidence" value="ECO:0007669"/>
    <property type="project" value="InterPro"/>
</dbReference>
<keyword evidence="14 16" id="KW-0739">Sodium transport</keyword>
<dbReference type="AlphaFoldDB" id="A0A9X0WID8"/>
<dbReference type="GO" id="GO:0015451">
    <property type="term" value="F:decarboxylation-driven active transmembrane transporter activity"/>
    <property type="evidence" value="ECO:0007669"/>
    <property type="project" value="UniProtKB-EC"/>
</dbReference>
<dbReference type="GO" id="GO:0015081">
    <property type="term" value="F:sodium ion transmembrane transporter activity"/>
    <property type="evidence" value="ECO:0007669"/>
    <property type="project" value="UniProtKB-UniRule"/>
</dbReference>
<sequence>MGIGLGVVFSFLLILVAILVLMSRAVARWGPAEPLAQSLTATAPVPGADPVPGAGHARVIAAITAAIHAYRRRHAA</sequence>
<evidence type="ECO:0000256" key="6">
    <source>
        <dbReference type="ARBA" id="ARBA00022448"/>
    </source>
</evidence>
<evidence type="ECO:0000313" key="19">
    <source>
        <dbReference type="Proteomes" id="UP001138802"/>
    </source>
</evidence>
<dbReference type="EC" id="7.2.4.2" evidence="16"/>
<gene>
    <name evidence="16" type="primary">oadG</name>
    <name evidence="18" type="ORF">CKO25_11825</name>
</gene>
<proteinExistence type="inferred from homology"/>
<evidence type="ECO:0000256" key="17">
    <source>
        <dbReference type="RuleBase" id="RU004278"/>
    </source>
</evidence>
<dbReference type="InterPro" id="IPR005899">
    <property type="entry name" value="Na_pump_deCOase"/>
</dbReference>
<evidence type="ECO:0000256" key="8">
    <source>
        <dbReference type="ARBA" id="ARBA00022692"/>
    </source>
</evidence>
<dbReference type="InterPro" id="IPR023424">
    <property type="entry name" value="OadG"/>
</dbReference>
<evidence type="ECO:0000256" key="2">
    <source>
        <dbReference type="ARBA" id="ARBA00003002"/>
    </source>
</evidence>
<keyword evidence="12 16" id="KW-0406">Ion transport</keyword>
<dbReference type="NCBIfam" id="TIGR01195">
    <property type="entry name" value="oadG_fam"/>
    <property type="match status" value="1"/>
</dbReference>
<keyword evidence="8 16" id="KW-0812">Transmembrane</keyword>
<evidence type="ECO:0000256" key="7">
    <source>
        <dbReference type="ARBA" id="ARBA00022475"/>
    </source>
</evidence>
<comment type="subcellular location">
    <subcellularLocation>
        <location evidence="3 16 17">Cell membrane</location>
        <topology evidence="3 16 17">Single-pass membrane protein</topology>
    </subcellularLocation>
</comment>
<evidence type="ECO:0000256" key="10">
    <source>
        <dbReference type="ARBA" id="ARBA00022989"/>
    </source>
</evidence>
<evidence type="ECO:0000256" key="3">
    <source>
        <dbReference type="ARBA" id="ARBA00004162"/>
    </source>
</evidence>
<evidence type="ECO:0000256" key="1">
    <source>
        <dbReference type="ARBA" id="ARBA00001959"/>
    </source>
</evidence>
<comment type="function">
    <text evidence="2 16 17">Catalyzes the decarboxylation of oxaloacetate coupled to Na(+) translocation.</text>
</comment>
<comment type="similarity">
    <text evidence="4 16 17">Belongs to the OadG family.</text>
</comment>
<evidence type="ECO:0000256" key="16">
    <source>
        <dbReference type="HAMAP-Rule" id="MF_00404"/>
    </source>
</evidence>
<comment type="subunit">
    <text evidence="5 16">Heterotrimer of an alpha, a beta and a gamma subunit.</text>
</comment>
<accession>A0A9X0WID8</accession>
<protein>
    <recommendedName>
        <fullName evidence="16">Probable oxaloacetate decarboxylase gamma chain</fullName>
        <ecNumber evidence="16">7.2.4.2</ecNumber>
    </recommendedName>
</protein>
<evidence type="ECO:0000313" key="18">
    <source>
        <dbReference type="EMBL" id="MBK1645316.1"/>
    </source>
</evidence>
<dbReference type="Proteomes" id="UP001138802">
    <property type="component" value="Unassembled WGS sequence"/>
</dbReference>
<keyword evidence="7 16" id="KW-1003">Cell membrane</keyword>
<comment type="catalytic activity">
    <reaction evidence="15 16 17">
        <text>oxaloacetate + 2 Na(+)(in) + H(+) = pyruvate + 2 Na(+)(out) + CO2</text>
        <dbReference type="Rhea" id="RHEA:57724"/>
        <dbReference type="ChEBI" id="CHEBI:15361"/>
        <dbReference type="ChEBI" id="CHEBI:15378"/>
        <dbReference type="ChEBI" id="CHEBI:16452"/>
        <dbReference type="ChEBI" id="CHEBI:16526"/>
        <dbReference type="ChEBI" id="CHEBI:29101"/>
        <dbReference type="EC" id="7.2.4.2"/>
    </reaction>
</comment>
<evidence type="ECO:0000256" key="13">
    <source>
        <dbReference type="ARBA" id="ARBA00023136"/>
    </source>
</evidence>
<evidence type="ECO:0000256" key="15">
    <source>
        <dbReference type="ARBA" id="ARBA00048176"/>
    </source>
</evidence>
<evidence type="ECO:0000256" key="9">
    <source>
        <dbReference type="ARBA" id="ARBA00022967"/>
    </source>
</evidence>
<dbReference type="HAMAP" id="MF_00404">
    <property type="entry name" value="OadG"/>
    <property type="match status" value="1"/>
</dbReference>
<evidence type="ECO:0000256" key="12">
    <source>
        <dbReference type="ARBA" id="ARBA00023065"/>
    </source>
</evidence>
<comment type="cofactor">
    <cofactor evidence="1 16 17">
        <name>Na(+)</name>
        <dbReference type="ChEBI" id="CHEBI:29101"/>
    </cofactor>
</comment>
<dbReference type="Pfam" id="PF04277">
    <property type="entry name" value="OAD_gamma"/>
    <property type="match status" value="1"/>
</dbReference>
<dbReference type="EMBL" id="NRSD01000011">
    <property type="protein sequence ID" value="MBK1645316.1"/>
    <property type="molecule type" value="Genomic_DNA"/>
</dbReference>